<feature type="non-terminal residue" evidence="1">
    <location>
        <position position="27"/>
    </location>
</feature>
<gene>
    <name evidence="1" type="ORF">Ga0076813_13962</name>
</gene>
<proteinExistence type="predicted"/>
<protein>
    <submittedName>
        <fullName evidence="1">Uncharacterized protein</fullName>
    </submittedName>
</protein>
<dbReference type="AlphaFoldDB" id="A0A0T5Z6X5"/>
<evidence type="ECO:0000313" key="2">
    <source>
        <dbReference type="Proteomes" id="UP000051276"/>
    </source>
</evidence>
<reference evidence="1 2" key="1">
    <citation type="submission" date="2015-11" db="EMBL/GenBank/DDBJ databases">
        <title>The genome of Candidatus Endoriftia persephone in Ridgeia piscesae and population structure of the North Eastern Pacific vestimentiferan symbionts.</title>
        <authorList>
            <person name="Perez M."/>
            <person name="Juniper K.S."/>
        </authorList>
    </citation>
    <scope>NUCLEOTIDE SEQUENCE [LARGE SCALE GENOMIC DNA]</scope>
    <source>
        <strain evidence="1">Ind10</strain>
    </source>
</reference>
<organism evidence="1 2">
    <name type="scientific">endosymbiont of Ridgeia piscesae</name>
    <dbReference type="NCBI Taxonomy" id="54398"/>
    <lineage>
        <taxon>Bacteria</taxon>
        <taxon>Pseudomonadati</taxon>
        <taxon>Pseudomonadota</taxon>
        <taxon>Gammaproteobacteria</taxon>
        <taxon>sulfur-oxidizing symbionts</taxon>
    </lineage>
</organism>
<dbReference type="Proteomes" id="UP000051276">
    <property type="component" value="Unassembled WGS sequence"/>
</dbReference>
<dbReference type="EMBL" id="LMXI01000298">
    <property type="protein sequence ID" value="KRT58682.1"/>
    <property type="molecule type" value="Genomic_DNA"/>
</dbReference>
<accession>A0A0T5Z6X5</accession>
<name>A0A0T5Z6X5_9GAMM</name>
<sequence>MLIVVMLMLFLLNVRATFLVLISAPIP</sequence>
<evidence type="ECO:0000313" key="1">
    <source>
        <dbReference type="EMBL" id="KRT58682.1"/>
    </source>
</evidence>
<comment type="caution">
    <text evidence="1">The sequence shown here is derived from an EMBL/GenBank/DDBJ whole genome shotgun (WGS) entry which is preliminary data.</text>
</comment>